<keyword evidence="2 5" id="KW-0812">Transmembrane</keyword>
<evidence type="ECO:0000256" key="2">
    <source>
        <dbReference type="ARBA" id="ARBA00022692"/>
    </source>
</evidence>
<organism evidence="7 8">
    <name type="scientific">Candidatus Nesterenkonia stercoripullorum</name>
    <dbReference type="NCBI Taxonomy" id="2838701"/>
    <lineage>
        <taxon>Bacteria</taxon>
        <taxon>Bacillati</taxon>
        <taxon>Actinomycetota</taxon>
        <taxon>Actinomycetes</taxon>
        <taxon>Micrococcales</taxon>
        <taxon>Micrococcaceae</taxon>
        <taxon>Nesterenkonia</taxon>
    </lineage>
</organism>
<evidence type="ECO:0000313" key="7">
    <source>
        <dbReference type="EMBL" id="HIW99236.1"/>
    </source>
</evidence>
<feature type="transmembrane region" description="Helical" evidence="5">
    <location>
        <begin position="122"/>
        <end position="142"/>
    </location>
</feature>
<feature type="transmembrane region" description="Helical" evidence="5">
    <location>
        <begin position="154"/>
        <end position="180"/>
    </location>
</feature>
<dbReference type="GO" id="GO:0005886">
    <property type="term" value="C:plasma membrane"/>
    <property type="evidence" value="ECO:0007669"/>
    <property type="project" value="TreeGrafter"/>
</dbReference>
<protein>
    <submittedName>
        <fullName evidence="7">Cation diffusion facilitator family transporter</fullName>
    </submittedName>
</protein>
<keyword evidence="3 5" id="KW-1133">Transmembrane helix</keyword>
<evidence type="ECO:0000256" key="4">
    <source>
        <dbReference type="ARBA" id="ARBA00023136"/>
    </source>
</evidence>
<dbReference type="PANTHER" id="PTHR11562:SF17">
    <property type="entry name" value="RE54080P-RELATED"/>
    <property type="match status" value="1"/>
</dbReference>
<feature type="domain" description="Cation efflux protein transmembrane" evidence="6">
    <location>
        <begin position="21"/>
        <end position="212"/>
    </location>
</feature>
<dbReference type="Proteomes" id="UP000824151">
    <property type="component" value="Unassembled WGS sequence"/>
</dbReference>
<dbReference type="InterPro" id="IPR058533">
    <property type="entry name" value="Cation_efflux_TM"/>
</dbReference>
<dbReference type="GO" id="GO:0005385">
    <property type="term" value="F:zinc ion transmembrane transporter activity"/>
    <property type="evidence" value="ECO:0007669"/>
    <property type="project" value="TreeGrafter"/>
</dbReference>
<feature type="non-terminal residue" evidence="7">
    <location>
        <position position="258"/>
    </location>
</feature>
<comment type="subcellular location">
    <subcellularLocation>
        <location evidence="1">Membrane</location>
        <topology evidence="1">Multi-pass membrane protein</topology>
    </subcellularLocation>
</comment>
<feature type="transmembrane region" description="Helical" evidence="5">
    <location>
        <begin position="59"/>
        <end position="76"/>
    </location>
</feature>
<accession>A0A9D1USC6</accession>
<comment type="caution">
    <text evidence="7">The sequence shown here is derived from an EMBL/GenBank/DDBJ whole genome shotgun (WGS) entry which is preliminary data.</text>
</comment>
<dbReference type="Gene3D" id="1.20.1510.10">
    <property type="entry name" value="Cation efflux protein transmembrane domain"/>
    <property type="match status" value="1"/>
</dbReference>
<dbReference type="InterPro" id="IPR002524">
    <property type="entry name" value="Cation_efflux"/>
</dbReference>
<evidence type="ECO:0000256" key="5">
    <source>
        <dbReference type="SAM" id="Phobius"/>
    </source>
</evidence>
<reference evidence="7" key="2">
    <citation type="submission" date="2021-04" db="EMBL/GenBank/DDBJ databases">
        <authorList>
            <person name="Gilroy R."/>
        </authorList>
    </citation>
    <scope>NUCLEOTIDE SEQUENCE</scope>
    <source>
        <strain evidence="7">ChiHejej3B27-3195</strain>
    </source>
</reference>
<dbReference type="InterPro" id="IPR050681">
    <property type="entry name" value="CDF/SLC30A"/>
</dbReference>
<evidence type="ECO:0000313" key="8">
    <source>
        <dbReference type="Proteomes" id="UP000824151"/>
    </source>
</evidence>
<dbReference type="EMBL" id="DXGD01000135">
    <property type="protein sequence ID" value="HIW99236.1"/>
    <property type="molecule type" value="Genomic_DNA"/>
</dbReference>
<name>A0A9D1USC6_9MICC</name>
<reference evidence="7" key="1">
    <citation type="journal article" date="2021" name="PeerJ">
        <title>Extensive microbial diversity within the chicken gut microbiome revealed by metagenomics and culture.</title>
        <authorList>
            <person name="Gilroy R."/>
            <person name="Ravi A."/>
            <person name="Getino M."/>
            <person name="Pursley I."/>
            <person name="Horton D.L."/>
            <person name="Alikhan N.F."/>
            <person name="Baker D."/>
            <person name="Gharbi K."/>
            <person name="Hall N."/>
            <person name="Watson M."/>
            <person name="Adriaenssens E.M."/>
            <person name="Foster-Nyarko E."/>
            <person name="Jarju S."/>
            <person name="Secka A."/>
            <person name="Antonio M."/>
            <person name="Oren A."/>
            <person name="Chaudhuri R.R."/>
            <person name="La Ragione R."/>
            <person name="Hildebrand F."/>
            <person name="Pallen M.J."/>
        </authorList>
    </citation>
    <scope>NUCLEOTIDE SEQUENCE</scope>
    <source>
        <strain evidence="7">ChiHejej3B27-3195</strain>
    </source>
</reference>
<dbReference type="PANTHER" id="PTHR11562">
    <property type="entry name" value="CATION EFFLUX PROTEIN/ ZINC TRANSPORTER"/>
    <property type="match status" value="1"/>
</dbReference>
<feature type="transmembrane region" description="Helical" evidence="5">
    <location>
        <begin position="88"/>
        <end position="107"/>
    </location>
</feature>
<evidence type="ECO:0000259" key="6">
    <source>
        <dbReference type="Pfam" id="PF01545"/>
    </source>
</evidence>
<gene>
    <name evidence="7" type="ORF">H9871_03745</name>
</gene>
<evidence type="ECO:0000256" key="1">
    <source>
        <dbReference type="ARBA" id="ARBA00004141"/>
    </source>
</evidence>
<keyword evidence="4 5" id="KW-0472">Membrane</keyword>
<dbReference type="InterPro" id="IPR027469">
    <property type="entry name" value="Cation_efflux_TMD_sf"/>
</dbReference>
<proteinExistence type="predicted"/>
<dbReference type="Pfam" id="PF01545">
    <property type="entry name" value="Cation_efflux"/>
    <property type="match status" value="1"/>
</dbReference>
<feature type="transmembrane region" description="Helical" evidence="5">
    <location>
        <begin position="21"/>
        <end position="47"/>
    </location>
</feature>
<dbReference type="NCBIfam" id="TIGR01297">
    <property type="entry name" value="CDF"/>
    <property type="match status" value="1"/>
</dbReference>
<feature type="transmembrane region" description="Helical" evidence="5">
    <location>
        <begin position="186"/>
        <end position="205"/>
    </location>
</feature>
<dbReference type="AlphaFoldDB" id="A0A9D1USC6"/>
<evidence type="ECO:0000256" key="3">
    <source>
        <dbReference type="ARBA" id="ARBA00022989"/>
    </source>
</evidence>
<dbReference type="SUPFAM" id="SSF161111">
    <property type="entry name" value="Cation efflux protein transmembrane domain-like"/>
    <property type="match status" value="1"/>
</dbReference>
<sequence>MHHHSSPDSSPLERSAQRRGLIVACAITLGIVAVQGVGAVMTGSLALLTDMVHSLTDSVGLIVAVIAASLMYSRATSRRTWGLRRMEVLAGLMQAALLAGIGIYAGIEGIQRLSDPVDVDHLPLAVFGALGLAGNIASLMVLRAHRHSNFNLRAAFLEVLADALGSVAVLVAAASIWLTGWAQADAVAALLIAALIVPRAVVLLVETSRVLLELTPRGVDLEAVREHLRGVRHVEDVHDLHASTVATGLPIISAHVVL</sequence>